<organism evidence="3 4">
    <name type="scientific">Phytoactinopolyspora halotolerans</name>
    <dbReference type="NCBI Taxonomy" id="1981512"/>
    <lineage>
        <taxon>Bacteria</taxon>
        <taxon>Bacillati</taxon>
        <taxon>Actinomycetota</taxon>
        <taxon>Actinomycetes</taxon>
        <taxon>Jiangellales</taxon>
        <taxon>Jiangellaceae</taxon>
        <taxon>Phytoactinopolyspora</taxon>
    </lineage>
</organism>
<evidence type="ECO:0000313" key="3">
    <source>
        <dbReference type="EMBL" id="NEE00642.1"/>
    </source>
</evidence>
<feature type="binding site" evidence="1">
    <location>
        <position position="253"/>
    </location>
    <ligand>
        <name>[2Fe-2S] cluster</name>
        <dbReference type="ChEBI" id="CHEBI:190135"/>
    </ligand>
</feature>
<sequence length="273" mass="29155">MTTALPLLYRVHGREVETYDTVTLTLEPMDGSLPASAPGQFTMLTAFGIGEVPISISGTAAPDGRLAQTLRAVGAVTRALYHATPGSVVGLRGPYGVGWDLSAARGRDVVIVAGGIGIAPVWPVLQAVLAHRRVHRRVTVLIGARTPRDIVFGAEIAELRERSDVHVDITVDQASNEWLGRTGVVTTLLADAPIDPELTDAYVCGPEVMMRFTADALLRLGVPAGRIQLTLERNMRCGGGLCGHCQLGPYLICRDGPVVTYDRTADLLTVREL</sequence>
<evidence type="ECO:0000259" key="2">
    <source>
        <dbReference type="PROSITE" id="PS51384"/>
    </source>
</evidence>
<keyword evidence="1" id="KW-0001">2Fe-2S</keyword>
<dbReference type="InterPro" id="IPR017927">
    <property type="entry name" value="FAD-bd_FR_type"/>
</dbReference>
<gene>
    <name evidence="3" type="ORF">G1H10_10725</name>
</gene>
<dbReference type="PROSITE" id="PS51384">
    <property type="entry name" value="FAD_FR"/>
    <property type="match status" value="1"/>
</dbReference>
<feature type="binding site" evidence="1">
    <location>
        <position position="245"/>
    </location>
    <ligand>
        <name>[2Fe-2S] cluster</name>
        <dbReference type="ChEBI" id="CHEBI:190135"/>
    </ligand>
</feature>
<dbReference type="CDD" id="cd06221">
    <property type="entry name" value="sulfite_reductase_like"/>
    <property type="match status" value="1"/>
</dbReference>
<dbReference type="RefSeq" id="WP_163736706.1">
    <property type="nucleotide sequence ID" value="NZ_JAAGOA010000006.1"/>
</dbReference>
<dbReference type="InterPro" id="IPR050353">
    <property type="entry name" value="PyrK_electron_transfer"/>
</dbReference>
<comment type="caution">
    <text evidence="3">The sequence shown here is derived from an EMBL/GenBank/DDBJ whole genome shotgun (WGS) entry which is preliminary data.</text>
</comment>
<evidence type="ECO:0000256" key="1">
    <source>
        <dbReference type="PIRSR" id="PIRSR006816-2"/>
    </source>
</evidence>
<dbReference type="InterPro" id="IPR039261">
    <property type="entry name" value="FNR_nucleotide-bd"/>
</dbReference>
<evidence type="ECO:0000313" key="4">
    <source>
        <dbReference type="Proteomes" id="UP000475214"/>
    </source>
</evidence>
<dbReference type="InterPro" id="IPR017938">
    <property type="entry name" value="Riboflavin_synthase-like_b-brl"/>
</dbReference>
<dbReference type="GO" id="GO:0050660">
    <property type="term" value="F:flavin adenine dinucleotide binding"/>
    <property type="evidence" value="ECO:0007669"/>
    <property type="project" value="InterPro"/>
</dbReference>
<dbReference type="GO" id="GO:0006221">
    <property type="term" value="P:pyrimidine nucleotide biosynthetic process"/>
    <property type="evidence" value="ECO:0007669"/>
    <property type="project" value="InterPro"/>
</dbReference>
<feature type="binding site" evidence="1">
    <location>
        <position position="237"/>
    </location>
    <ligand>
        <name>[2Fe-2S] cluster</name>
        <dbReference type="ChEBI" id="CHEBI:190135"/>
    </ligand>
</feature>
<name>A0A6L9S7V4_9ACTN</name>
<dbReference type="PANTHER" id="PTHR43513">
    <property type="entry name" value="DIHYDROOROTATE DEHYDROGENASE B (NAD(+)), ELECTRON TRANSFER SUBUNIT"/>
    <property type="match status" value="1"/>
</dbReference>
<dbReference type="GO" id="GO:0046872">
    <property type="term" value="F:metal ion binding"/>
    <property type="evidence" value="ECO:0007669"/>
    <property type="project" value="UniProtKB-KW"/>
</dbReference>
<dbReference type="Gene3D" id="3.40.50.80">
    <property type="entry name" value="Nucleotide-binding domain of ferredoxin-NADP reductase (FNR) module"/>
    <property type="match status" value="1"/>
</dbReference>
<dbReference type="SUPFAM" id="SSF63380">
    <property type="entry name" value="Riboflavin synthase domain-like"/>
    <property type="match status" value="1"/>
</dbReference>
<dbReference type="Proteomes" id="UP000475214">
    <property type="component" value="Unassembled WGS sequence"/>
</dbReference>
<comment type="cofactor">
    <cofactor evidence="1">
        <name>[2Fe-2S] cluster</name>
        <dbReference type="ChEBI" id="CHEBI:190135"/>
    </cofactor>
    <text evidence="1">Binds 1 [2Fe-2S] cluster per subunit.</text>
</comment>
<feature type="binding site" evidence="1">
    <location>
        <position position="242"/>
    </location>
    <ligand>
        <name>[2Fe-2S] cluster</name>
        <dbReference type="ChEBI" id="CHEBI:190135"/>
    </ligand>
</feature>
<dbReference type="InterPro" id="IPR012165">
    <property type="entry name" value="Cyt_c3_hydrogenase_gsu"/>
</dbReference>
<dbReference type="GO" id="GO:0051537">
    <property type="term" value="F:2 iron, 2 sulfur cluster binding"/>
    <property type="evidence" value="ECO:0007669"/>
    <property type="project" value="UniProtKB-KW"/>
</dbReference>
<dbReference type="Gene3D" id="2.40.30.10">
    <property type="entry name" value="Translation factors"/>
    <property type="match status" value="1"/>
</dbReference>
<dbReference type="InterPro" id="IPR001433">
    <property type="entry name" value="OxRdtase_FAD/NAD-bd"/>
</dbReference>
<reference evidence="3 4" key="1">
    <citation type="submission" date="2020-02" db="EMBL/GenBank/DDBJ databases">
        <authorList>
            <person name="Li X.-J."/>
            <person name="Han X.-M."/>
        </authorList>
    </citation>
    <scope>NUCLEOTIDE SEQUENCE [LARGE SCALE GENOMIC DNA]</scope>
    <source>
        <strain evidence="3 4">CCTCC AB 2017055</strain>
    </source>
</reference>
<keyword evidence="1" id="KW-0479">Metal-binding</keyword>
<keyword evidence="1" id="KW-0408">Iron</keyword>
<feature type="domain" description="FAD-binding FR-type" evidence="2">
    <location>
        <begin position="4"/>
        <end position="101"/>
    </location>
</feature>
<dbReference type="Pfam" id="PF00175">
    <property type="entry name" value="NAD_binding_1"/>
    <property type="match status" value="1"/>
</dbReference>
<dbReference type="GO" id="GO:0016491">
    <property type="term" value="F:oxidoreductase activity"/>
    <property type="evidence" value="ECO:0007669"/>
    <property type="project" value="InterPro"/>
</dbReference>
<dbReference type="AlphaFoldDB" id="A0A6L9S7V4"/>
<keyword evidence="4" id="KW-1185">Reference proteome</keyword>
<keyword evidence="1" id="KW-0411">Iron-sulfur</keyword>
<dbReference type="InterPro" id="IPR019480">
    <property type="entry name" value="Dihydroorotate_DH_Fe-S-bd"/>
</dbReference>
<dbReference type="PRINTS" id="PR00406">
    <property type="entry name" value="CYTB5RDTASE"/>
</dbReference>
<dbReference type="PIRSF" id="PIRSF006816">
    <property type="entry name" value="Cyc3_hyd_g"/>
    <property type="match status" value="1"/>
</dbReference>
<accession>A0A6L9S7V4</accession>
<dbReference type="PANTHER" id="PTHR43513:SF3">
    <property type="entry name" value="DIHYDROOROTATE DEHYDROGENASE B (NAD(+)), ELECTRON TRANSFER SUBUNIT-RELATED"/>
    <property type="match status" value="1"/>
</dbReference>
<protein>
    <submittedName>
        <fullName evidence="3">Oxidoreductase</fullName>
    </submittedName>
</protein>
<proteinExistence type="predicted"/>
<dbReference type="Pfam" id="PF10418">
    <property type="entry name" value="DHODB_Fe-S_bind"/>
    <property type="match status" value="1"/>
</dbReference>
<dbReference type="EMBL" id="JAAGOA010000006">
    <property type="protein sequence ID" value="NEE00642.1"/>
    <property type="molecule type" value="Genomic_DNA"/>
</dbReference>
<dbReference type="SUPFAM" id="SSF52343">
    <property type="entry name" value="Ferredoxin reductase-like, C-terminal NADP-linked domain"/>
    <property type="match status" value="1"/>
</dbReference>